<comment type="subcellular location">
    <subcellularLocation>
        <location evidence="1">Membrane</location>
        <topology evidence="1">Multi-pass membrane protein</topology>
    </subcellularLocation>
</comment>
<keyword evidence="6 8" id="KW-0472">Membrane</keyword>
<dbReference type="InterPro" id="IPR017871">
    <property type="entry name" value="ABC_transporter-like_CS"/>
</dbReference>
<feature type="transmembrane region" description="Helical" evidence="8">
    <location>
        <begin position="28"/>
        <end position="45"/>
    </location>
</feature>
<dbReference type="Gene3D" id="3.40.50.300">
    <property type="entry name" value="P-loop containing nucleotide triphosphate hydrolases"/>
    <property type="match status" value="1"/>
</dbReference>
<dbReference type="InterPro" id="IPR027417">
    <property type="entry name" value="P-loop_NTPase"/>
</dbReference>
<evidence type="ECO:0000313" key="10">
    <source>
        <dbReference type="EnsemblMetazoa" id="Aqu2.1.20492_001"/>
    </source>
</evidence>
<evidence type="ECO:0000256" key="6">
    <source>
        <dbReference type="ARBA" id="ARBA00023136"/>
    </source>
</evidence>
<evidence type="ECO:0000256" key="2">
    <source>
        <dbReference type="ARBA" id="ARBA00022692"/>
    </source>
</evidence>
<organism evidence="10">
    <name type="scientific">Amphimedon queenslandica</name>
    <name type="common">Sponge</name>
    <dbReference type="NCBI Taxonomy" id="400682"/>
    <lineage>
        <taxon>Eukaryota</taxon>
        <taxon>Metazoa</taxon>
        <taxon>Porifera</taxon>
        <taxon>Demospongiae</taxon>
        <taxon>Heteroscleromorpha</taxon>
        <taxon>Haplosclerida</taxon>
        <taxon>Niphatidae</taxon>
        <taxon>Amphimedon</taxon>
    </lineage>
</organism>
<evidence type="ECO:0000259" key="9">
    <source>
        <dbReference type="PROSITE" id="PS50893"/>
    </source>
</evidence>
<dbReference type="SMART" id="SM00382">
    <property type="entry name" value="AAA"/>
    <property type="match status" value="1"/>
</dbReference>
<feature type="region of interest" description="Disordered" evidence="7">
    <location>
        <begin position="1"/>
        <end position="21"/>
    </location>
</feature>
<evidence type="ECO:0000256" key="7">
    <source>
        <dbReference type="SAM" id="MobiDB-lite"/>
    </source>
</evidence>
<evidence type="ECO:0000256" key="1">
    <source>
        <dbReference type="ARBA" id="ARBA00004141"/>
    </source>
</evidence>
<dbReference type="eggNOG" id="KOG0059">
    <property type="taxonomic scope" value="Eukaryota"/>
</dbReference>
<feature type="transmembrane region" description="Helical" evidence="8">
    <location>
        <begin position="337"/>
        <end position="359"/>
    </location>
</feature>
<dbReference type="PROSITE" id="PS00211">
    <property type="entry name" value="ABC_TRANSPORTER_1"/>
    <property type="match status" value="1"/>
</dbReference>
<sequence>MEEVAEESPTVSTAPKPKGGGRFTNKRTLGYTLRLIVVQFGLLLWKNALLQIRRPLGTFFEIITPLTTVSVLLILRFTVFNFDYNCFVTYNSDPLVIPRTDSYILYYAPNTTEVNDLAANYIAPLLLTSGGSLEGVETSDGIQAAVEDSNVTRSRGCFLGGAGVYFESISNDDIKFSIRLRYETNRVNWLIDLVAAPLELAGPRHVPYQYLDEGFMQLQKIISEAIIHYRTGQPVAVNVESRQIPSPVYGRDFFVFSLDFLLPLLVSISFVYSVGVFVKELVLEKESRTKEMMKIMGLSNWILTATWFIKEFIFLFFTAVIYAIMLKYGIILPNSNLLLLIIFFFLFVTSTIAFCFFLSSLFSSATLGLLAGILTWSTLSIIHFFISQSYDDIHFSIKLLLSLLSSNLCTGFGIQVLSKLEQSGLGLNYQYFFTPVSFTDTTFSMAWTFLILFLNTITYMILYWYIEAVFPGQYGIAKKPYFFLQPSYWRRTNKKHKLAPSCKEEEVELEERNEQDSNHEPDPAGLSVGISINNLGKVFNSKKSDSEVVAVNKMSLKMYEGQITALLGHNGAGKTTTINILSGFYPPTSGNAFINGLSVLDDIELIRTNLGLCPQHNVLFDRLTVREHLRFFIKLKGVSGNTTDAIDDLLDDLELIDKSDVQSQNLSGGMKRKLSVAISLIGGSKFVILDEPTSGMDPYARRITWDLLIKHKEGRTILLTTQFMDEADILGDRIAIMKSGRVKTSGSSLFLKKRYGCGYHLTIEKASISTDSEEIIAVVQDMVGGSRFLYDIGTEVVLLLPDEKSILFSSLINTLENRKRSLGISSYGVSVTTMEEVFIQVGKDEDEEIQKKIQRKRTEYFEKQTSDVSEIIETIDSEQSAAADEKSPVPTKNFKDFNAGNTLIFQQFYAMLVKHFYYFTRFWMGIILAVVLPIFFVLLTLLIIKFDTTDSTGVTELTLTFPDLAEESSNITLFWAKFGNNFPIQFGADNATAIQATDFLDFTSDIESIRSSVANISSASDCCSYKYQILDKYCATRTPEELSECTNSDFGYSLCMNCLSCCTARGFKIPSCSDPSAESLYPNDAVFCPAPPVLSLADRTMTDPAGPLDDVNTYTAEKILQYIEKINIGLFETLFQGGFVLHNTPVSGYAVCGCSNTSQTCSYLTPALLSSLNDVPTSVTFNSIDSFVNDFCSAFTDSDPDCHLLTSPSDWNQDYSGTLAACIDQASCDLSQYQCQCVDSQCQFGRTSPVVSSVPTATVWYNHKAYHTAPVVLNSFYNLYLKSFNSNLSITVTNHPFTSSLTTELSSLSRVSFETHGITIAVTIGLGFSFLYASLTILLTKEREERVRDYTTLQCSLSLAAFTV</sequence>
<feature type="transmembrane region" description="Helical" evidence="8">
    <location>
        <begin position="922"/>
        <end position="944"/>
    </location>
</feature>
<accession>A0A1X7TYK0</accession>
<feature type="transmembrane region" description="Helical" evidence="8">
    <location>
        <begin position="445"/>
        <end position="466"/>
    </location>
</feature>
<evidence type="ECO:0000256" key="8">
    <source>
        <dbReference type="SAM" id="Phobius"/>
    </source>
</evidence>
<dbReference type="CDD" id="cd03263">
    <property type="entry name" value="ABC_subfamily_A"/>
    <property type="match status" value="1"/>
</dbReference>
<dbReference type="EnsemblMetazoa" id="Aqu2.1.20492_001">
    <property type="protein sequence ID" value="Aqu2.1.20492_001"/>
    <property type="gene ID" value="Aqu2.1.20492"/>
</dbReference>
<dbReference type="InterPro" id="IPR003593">
    <property type="entry name" value="AAA+_ATPase"/>
</dbReference>
<dbReference type="SUPFAM" id="SSF52540">
    <property type="entry name" value="P-loop containing nucleoside triphosphate hydrolases"/>
    <property type="match status" value="1"/>
</dbReference>
<feature type="transmembrane region" description="Helical" evidence="8">
    <location>
        <begin position="298"/>
        <end position="325"/>
    </location>
</feature>
<feature type="transmembrane region" description="Helical" evidence="8">
    <location>
        <begin position="365"/>
        <end position="387"/>
    </location>
</feature>
<reference evidence="10" key="1">
    <citation type="submission" date="2017-05" db="UniProtKB">
        <authorList>
            <consortium name="EnsemblMetazoa"/>
        </authorList>
    </citation>
    <scope>IDENTIFICATION</scope>
</reference>
<name>A0A1X7TYK0_AMPQE</name>
<evidence type="ECO:0000256" key="5">
    <source>
        <dbReference type="ARBA" id="ARBA00022989"/>
    </source>
</evidence>
<dbReference type="FunFam" id="3.40.50.300:FF:000933">
    <property type="entry name" value="ABC transporter A family member 7"/>
    <property type="match status" value="1"/>
</dbReference>
<dbReference type="InParanoid" id="A0A1X7TYK0"/>
<feature type="region of interest" description="Disordered" evidence="7">
    <location>
        <begin position="500"/>
        <end position="526"/>
    </location>
</feature>
<dbReference type="OrthoDB" id="77006at2759"/>
<dbReference type="PANTHER" id="PTHR19229:SF250">
    <property type="entry name" value="ABC TRANSPORTER DOMAIN-CONTAINING PROTEIN-RELATED"/>
    <property type="match status" value="1"/>
</dbReference>
<dbReference type="GO" id="GO:0005524">
    <property type="term" value="F:ATP binding"/>
    <property type="evidence" value="ECO:0007669"/>
    <property type="project" value="UniProtKB-KW"/>
</dbReference>
<dbReference type="InterPro" id="IPR013525">
    <property type="entry name" value="ABC2_TM"/>
</dbReference>
<dbReference type="GO" id="GO:0016020">
    <property type="term" value="C:membrane"/>
    <property type="evidence" value="ECO:0007669"/>
    <property type="project" value="UniProtKB-SubCell"/>
</dbReference>
<dbReference type="GO" id="GO:0016887">
    <property type="term" value="F:ATP hydrolysis activity"/>
    <property type="evidence" value="ECO:0007669"/>
    <property type="project" value="InterPro"/>
</dbReference>
<keyword evidence="3" id="KW-0547">Nucleotide-binding</keyword>
<dbReference type="STRING" id="400682.A0A1X7TYK0"/>
<dbReference type="InterPro" id="IPR003439">
    <property type="entry name" value="ABC_transporter-like_ATP-bd"/>
</dbReference>
<dbReference type="GO" id="GO:0140359">
    <property type="term" value="F:ABC-type transporter activity"/>
    <property type="evidence" value="ECO:0007669"/>
    <property type="project" value="InterPro"/>
</dbReference>
<feature type="transmembrane region" description="Helical" evidence="8">
    <location>
        <begin position="253"/>
        <end position="278"/>
    </location>
</feature>
<keyword evidence="2 8" id="KW-0812">Transmembrane</keyword>
<feature type="transmembrane region" description="Helical" evidence="8">
    <location>
        <begin position="1317"/>
        <end position="1339"/>
    </location>
</feature>
<keyword evidence="4" id="KW-0067">ATP-binding</keyword>
<feature type="transmembrane region" description="Helical" evidence="8">
    <location>
        <begin position="57"/>
        <end position="75"/>
    </location>
</feature>
<evidence type="ECO:0000256" key="3">
    <source>
        <dbReference type="ARBA" id="ARBA00022741"/>
    </source>
</evidence>
<feature type="domain" description="ABC transporter" evidence="9">
    <location>
        <begin position="530"/>
        <end position="764"/>
    </location>
</feature>
<dbReference type="Pfam" id="PF00005">
    <property type="entry name" value="ABC_tran"/>
    <property type="match status" value="1"/>
</dbReference>
<protein>
    <recommendedName>
        <fullName evidence="9">ABC transporter domain-containing protein</fullName>
    </recommendedName>
</protein>
<dbReference type="InterPro" id="IPR026082">
    <property type="entry name" value="ABCA"/>
</dbReference>
<dbReference type="GO" id="GO:0005319">
    <property type="term" value="F:lipid transporter activity"/>
    <property type="evidence" value="ECO:0007669"/>
    <property type="project" value="TreeGrafter"/>
</dbReference>
<keyword evidence="5 8" id="KW-1133">Transmembrane helix</keyword>
<dbReference type="Pfam" id="PF12698">
    <property type="entry name" value="ABC2_membrane_3"/>
    <property type="match status" value="1"/>
</dbReference>
<proteinExistence type="predicted"/>
<dbReference type="PANTHER" id="PTHR19229">
    <property type="entry name" value="ATP-BINDING CASSETTE TRANSPORTER SUBFAMILY A ABCA"/>
    <property type="match status" value="1"/>
</dbReference>
<evidence type="ECO:0000256" key="4">
    <source>
        <dbReference type="ARBA" id="ARBA00022840"/>
    </source>
</evidence>
<feature type="compositionally biased region" description="Basic and acidic residues" evidence="7">
    <location>
        <begin position="510"/>
        <end position="522"/>
    </location>
</feature>
<dbReference type="PROSITE" id="PS50893">
    <property type="entry name" value="ABC_TRANSPORTER_2"/>
    <property type="match status" value="1"/>
</dbReference>